<evidence type="ECO:0000313" key="3">
    <source>
        <dbReference type="Proteomes" id="UP000255355"/>
    </source>
</evidence>
<evidence type="ECO:0000313" key="2">
    <source>
        <dbReference type="EMBL" id="RDI55815.1"/>
    </source>
</evidence>
<keyword evidence="1" id="KW-0472">Membrane</keyword>
<dbReference type="RefSeq" id="WP_084519823.1">
    <property type="nucleotide sequence ID" value="NZ_QQAZ01000001.1"/>
</dbReference>
<feature type="transmembrane region" description="Helical" evidence="1">
    <location>
        <begin position="127"/>
        <end position="145"/>
    </location>
</feature>
<organism evidence="2 3">
    <name type="scientific">Nocardia mexicana</name>
    <dbReference type="NCBI Taxonomy" id="279262"/>
    <lineage>
        <taxon>Bacteria</taxon>
        <taxon>Bacillati</taxon>
        <taxon>Actinomycetota</taxon>
        <taxon>Actinomycetes</taxon>
        <taxon>Mycobacteriales</taxon>
        <taxon>Nocardiaceae</taxon>
        <taxon>Nocardia</taxon>
    </lineage>
</organism>
<comment type="caution">
    <text evidence="2">The sequence shown here is derived from an EMBL/GenBank/DDBJ whole genome shotgun (WGS) entry which is preliminary data.</text>
</comment>
<dbReference type="STRING" id="1210089.GCA_001613165_04128"/>
<feature type="transmembrane region" description="Helical" evidence="1">
    <location>
        <begin position="165"/>
        <end position="183"/>
    </location>
</feature>
<feature type="transmembrane region" description="Helical" evidence="1">
    <location>
        <begin position="6"/>
        <end position="25"/>
    </location>
</feature>
<evidence type="ECO:0000256" key="1">
    <source>
        <dbReference type="SAM" id="Phobius"/>
    </source>
</evidence>
<protein>
    <recommendedName>
        <fullName evidence="4">Oligosaccharide repeat unit polymerase</fullName>
    </recommendedName>
</protein>
<dbReference type="AlphaFoldDB" id="A0A370HFM9"/>
<feature type="transmembrane region" description="Helical" evidence="1">
    <location>
        <begin position="236"/>
        <end position="253"/>
    </location>
</feature>
<feature type="transmembrane region" description="Helical" evidence="1">
    <location>
        <begin position="420"/>
        <end position="437"/>
    </location>
</feature>
<feature type="transmembrane region" description="Helical" evidence="1">
    <location>
        <begin position="76"/>
        <end position="102"/>
    </location>
</feature>
<feature type="transmembrane region" description="Helical" evidence="1">
    <location>
        <begin position="362"/>
        <end position="381"/>
    </location>
</feature>
<keyword evidence="1" id="KW-1133">Transmembrane helix</keyword>
<keyword evidence="3" id="KW-1185">Reference proteome</keyword>
<name>A0A370HFM9_9NOCA</name>
<dbReference type="Proteomes" id="UP000255355">
    <property type="component" value="Unassembled WGS sequence"/>
</dbReference>
<gene>
    <name evidence="2" type="ORF">DFR68_101651</name>
</gene>
<dbReference type="OrthoDB" id="4505771at2"/>
<accession>A0A370HFM9</accession>
<proteinExistence type="predicted"/>
<evidence type="ECO:0008006" key="4">
    <source>
        <dbReference type="Google" id="ProtNLM"/>
    </source>
</evidence>
<reference evidence="2 3" key="1">
    <citation type="submission" date="2018-07" db="EMBL/GenBank/DDBJ databases">
        <title>Genomic Encyclopedia of Type Strains, Phase IV (KMG-IV): sequencing the most valuable type-strain genomes for metagenomic binning, comparative biology and taxonomic classification.</title>
        <authorList>
            <person name="Goeker M."/>
        </authorList>
    </citation>
    <scope>NUCLEOTIDE SEQUENCE [LARGE SCALE GENOMIC DNA]</scope>
    <source>
        <strain evidence="2 3">DSM 44952</strain>
    </source>
</reference>
<keyword evidence="1" id="KW-0812">Transmembrane</keyword>
<feature type="transmembrane region" description="Helical" evidence="1">
    <location>
        <begin position="190"/>
        <end position="208"/>
    </location>
</feature>
<sequence>MGAAQPEVFLVAGALASMVVAAFWLSGPIRIFLIAQVAHWTLSYLARPAVLLWVQPQPRYGDNIPDPRLAQLGYDHGIAAVLQPVVFGLWLYAGLVVAYTIWSRRRETRPGGETARLPFVHFAHDPVFIRTLGILYGIGTLGRLVAVATGNNGRAGELESPNPVINLVTLLATLGAVGIIVYVRTATARTTLLIIAALTCGELLWTAAVQSKTPIVGAALAIAVRCAMTGWTRAKVAAVLAITALAVGGFGWLQSLKATDTAKAEAAVGDSGYPAAVRPFLSLLRRFDGLEAATDAYYAGPRSWLAPPEVLLHAVQSLIPTQLLGAEKFRSGAAWADAVRGGSVDMTQVSVSLAEGNINEGYVLGGYLGVALGVSITFVLLLGWTRALYSRHLAMPVLALAMIEVPVLFERGMLGTVETLGKYLQAVVLVWVTYLLIAEYRRQAAERPALAGLPAAGKTRAGQWV</sequence>
<dbReference type="EMBL" id="QQAZ01000001">
    <property type="protein sequence ID" value="RDI55815.1"/>
    <property type="molecule type" value="Genomic_DNA"/>
</dbReference>